<feature type="site" description="Essential for catalytic activity" evidence="14">
    <location>
        <position position="126"/>
    </location>
</feature>
<evidence type="ECO:0000313" key="16">
    <source>
        <dbReference type="EMBL" id="RAI64793.1"/>
    </source>
</evidence>
<dbReference type="Pfam" id="PF00926">
    <property type="entry name" value="DHBP_synthase"/>
    <property type="match status" value="1"/>
</dbReference>
<feature type="site" description="Essential for catalytic activity" evidence="14">
    <location>
        <position position="164"/>
    </location>
</feature>
<evidence type="ECO:0000256" key="15">
    <source>
        <dbReference type="RuleBase" id="RU003843"/>
    </source>
</evidence>
<evidence type="ECO:0000256" key="12">
    <source>
        <dbReference type="ARBA" id="ARBA00023211"/>
    </source>
</evidence>
<accession>A0A327MR03</accession>
<gene>
    <name evidence="14 16" type="primary">ribB</name>
    <name evidence="16" type="ORF">DOZ80_25335</name>
</gene>
<evidence type="ECO:0000313" key="17">
    <source>
        <dbReference type="Proteomes" id="UP000249493"/>
    </source>
</evidence>
<dbReference type="GO" id="GO:0005829">
    <property type="term" value="C:cytosol"/>
    <property type="evidence" value="ECO:0007669"/>
    <property type="project" value="TreeGrafter"/>
</dbReference>
<feature type="binding site" evidence="14">
    <location>
        <position position="28"/>
    </location>
    <ligand>
        <name>Mg(2+)</name>
        <dbReference type="ChEBI" id="CHEBI:18420"/>
        <label>1</label>
    </ligand>
</feature>
<dbReference type="Proteomes" id="UP000249493">
    <property type="component" value="Unassembled WGS sequence"/>
</dbReference>
<feature type="binding site" evidence="14">
    <location>
        <begin position="140"/>
        <end position="144"/>
    </location>
    <ligand>
        <name>D-ribulose 5-phosphate</name>
        <dbReference type="ChEBI" id="CHEBI:58121"/>
    </ligand>
</feature>
<dbReference type="PANTHER" id="PTHR21327">
    <property type="entry name" value="GTP CYCLOHYDROLASE II-RELATED"/>
    <property type="match status" value="1"/>
</dbReference>
<dbReference type="GO" id="GO:0009231">
    <property type="term" value="P:riboflavin biosynthetic process"/>
    <property type="evidence" value="ECO:0007669"/>
    <property type="project" value="UniProtKB-UniRule"/>
</dbReference>
<organism evidence="16 17">
    <name type="scientific">Pseudomonas fluorescens</name>
    <dbReference type="NCBI Taxonomy" id="294"/>
    <lineage>
        <taxon>Bacteria</taxon>
        <taxon>Pseudomonadati</taxon>
        <taxon>Pseudomonadota</taxon>
        <taxon>Gammaproteobacteria</taxon>
        <taxon>Pseudomonadales</taxon>
        <taxon>Pseudomonadaceae</taxon>
        <taxon>Pseudomonas</taxon>
    </lineage>
</organism>
<dbReference type="GO" id="GO:0030145">
    <property type="term" value="F:manganese ion binding"/>
    <property type="evidence" value="ECO:0007669"/>
    <property type="project" value="UniProtKB-UniRule"/>
</dbReference>
<dbReference type="FunFam" id="3.90.870.10:FF:000001">
    <property type="entry name" value="Riboflavin biosynthesis protein RibBA"/>
    <property type="match status" value="1"/>
</dbReference>
<evidence type="ECO:0000256" key="5">
    <source>
        <dbReference type="ARBA" id="ARBA00005520"/>
    </source>
</evidence>
<comment type="cofactor">
    <cofactor evidence="14 15">
        <name>Mg(2+)</name>
        <dbReference type="ChEBI" id="CHEBI:18420"/>
    </cofactor>
    <cofactor evidence="14 15">
        <name>Mn(2+)</name>
        <dbReference type="ChEBI" id="CHEBI:29035"/>
    </cofactor>
    <text evidence="14 15">Binds 2 divalent metal cations per subunit. Magnesium or manganese.</text>
</comment>
<feature type="binding site" evidence="14">
    <location>
        <position position="28"/>
    </location>
    <ligand>
        <name>Mg(2+)</name>
        <dbReference type="ChEBI" id="CHEBI:18420"/>
        <label>2</label>
    </ligand>
</feature>
<evidence type="ECO:0000256" key="10">
    <source>
        <dbReference type="ARBA" id="ARBA00022723"/>
    </source>
</evidence>
<comment type="catalytic activity">
    <reaction evidence="1 14 15">
        <text>D-ribulose 5-phosphate = (2S)-2-hydroxy-3-oxobutyl phosphate + formate + H(+)</text>
        <dbReference type="Rhea" id="RHEA:18457"/>
        <dbReference type="ChEBI" id="CHEBI:15378"/>
        <dbReference type="ChEBI" id="CHEBI:15740"/>
        <dbReference type="ChEBI" id="CHEBI:58121"/>
        <dbReference type="ChEBI" id="CHEBI:58830"/>
        <dbReference type="EC" id="4.1.99.12"/>
    </reaction>
</comment>
<feature type="binding site" evidence="14">
    <location>
        <begin position="27"/>
        <end position="28"/>
    </location>
    <ligand>
        <name>D-ribulose 5-phosphate</name>
        <dbReference type="ChEBI" id="CHEBI:58121"/>
    </ligand>
</feature>
<dbReference type="InterPro" id="IPR000422">
    <property type="entry name" value="DHBP_synthase_RibB"/>
</dbReference>
<dbReference type="NCBIfam" id="TIGR00506">
    <property type="entry name" value="ribB"/>
    <property type="match status" value="1"/>
</dbReference>
<feature type="binding site" evidence="14">
    <location>
        <position position="143"/>
    </location>
    <ligand>
        <name>Mg(2+)</name>
        <dbReference type="ChEBI" id="CHEBI:18420"/>
        <label>2</label>
    </ligand>
</feature>
<dbReference type="PANTHER" id="PTHR21327:SF18">
    <property type="entry name" value="3,4-DIHYDROXY-2-BUTANONE 4-PHOSPHATE SYNTHASE"/>
    <property type="match status" value="1"/>
</dbReference>
<reference evidence="16 17" key="1">
    <citation type="submission" date="2018-06" db="EMBL/GenBank/DDBJ databases">
        <authorList>
            <person name="Zhirakovskaya E."/>
        </authorList>
    </citation>
    <scope>NUCLEOTIDE SEQUENCE [LARGE SCALE GENOMIC DNA]</scope>
    <source>
        <strain evidence="16 17">LY3</strain>
    </source>
</reference>
<dbReference type="SUPFAM" id="SSF55821">
    <property type="entry name" value="YrdC/RibB"/>
    <property type="match status" value="1"/>
</dbReference>
<keyword evidence="13 14" id="KW-0456">Lyase</keyword>
<keyword evidence="12 14" id="KW-0464">Manganese</keyword>
<comment type="similarity">
    <text evidence="5">In the N-terminal section; belongs to the DHBP synthase family.</text>
</comment>
<evidence type="ECO:0000256" key="11">
    <source>
        <dbReference type="ARBA" id="ARBA00022842"/>
    </source>
</evidence>
<comment type="similarity">
    <text evidence="6">In the C-terminal section; belongs to the GTP cyclohydrolase II family.</text>
</comment>
<evidence type="ECO:0000256" key="8">
    <source>
        <dbReference type="ARBA" id="ARBA00018836"/>
    </source>
</evidence>
<dbReference type="GO" id="GO:0008686">
    <property type="term" value="F:3,4-dihydroxy-2-butanone-4-phosphate synthase activity"/>
    <property type="evidence" value="ECO:0007669"/>
    <property type="project" value="UniProtKB-UniRule"/>
</dbReference>
<sequence>MAFASIESALEVIASGGMVIVVDDEGRENEGDVVMAAEFATSEALTFMISKCRGIVCAPMSERTARSLELPLMVERNTESMKTAFTVSVDLIAGVTTGVSAAERALTLRALATPGTKPGSLARPGHIFPLIARPGGVAERAGHTEAAVDLAELAGLSPVGVICEILNDDGTMARRANLDVFARTNGLITISIADLIVWKAERALKSRFLSPSLVA</sequence>
<name>A0A327MR03_PSEFL</name>
<evidence type="ECO:0000256" key="3">
    <source>
        <dbReference type="ARBA" id="ARBA00002284"/>
    </source>
</evidence>
<evidence type="ECO:0000256" key="4">
    <source>
        <dbReference type="ARBA" id="ARBA00004904"/>
    </source>
</evidence>
<evidence type="ECO:0000256" key="7">
    <source>
        <dbReference type="ARBA" id="ARBA00012153"/>
    </source>
</evidence>
<protein>
    <recommendedName>
        <fullName evidence="8 14">3,4-dihydroxy-2-butanone 4-phosphate synthase</fullName>
        <shortName evidence="14 15">DHBP synthase</shortName>
        <ecNumber evidence="7 14">4.1.99.12</ecNumber>
    </recommendedName>
</protein>
<dbReference type="AlphaFoldDB" id="A0A327MR03"/>
<proteinExistence type="inferred from homology"/>
<comment type="cofactor">
    <cofactor evidence="2">
        <name>Mn(2+)</name>
        <dbReference type="ChEBI" id="CHEBI:29035"/>
    </cofactor>
</comment>
<dbReference type="EMBL" id="QLIN01000014">
    <property type="protein sequence ID" value="RAI64793.1"/>
    <property type="molecule type" value="Genomic_DNA"/>
</dbReference>
<dbReference type="EC" id="4.1.99.12" evidence="7 14"/>
<evidence type="ECO:0000256" key="9">
    <source>
        <dbReference type="ARBA" id="ARBA00022619"/>
    </source>
</evidence>
<comment type="pathway">
    <text evidence="4 14 15">Cofactor biosynthesis; riboflavin biosynthesis; 2-hydroxy-3-oxobutyl phosphate from D-ribulose 5-phosphate: step 1/1.</text>
</comment>
<comment type="similarity">
    <text evidence="14 15">Belongs to the DHBP synthase family.</text>
</comment>
<evidence type="ECO:0000256" key="13">
    <source>
        <dbReference type="ARBA" id="ARBA00023239"/>
    </source>
</evidence>
<dbReference type="InterPro" id="IPR017945">
    <property type="entry name" value="DHBP_synth_RibB-like_a/b_dom"/>
</dbReference>
<keyword evidence="10 14" id="KW-0479">Metal-binding</keyword>
<comment type="function">
    <text evidence="3 14 15">Catalyzes the conversion of D-ribulose 5-phosphate to formate and 3,4-dihydroxy-2-butanone 4-phosphate.</text>
</comment>
<keyword evidence="11 14" id="KW-0460">Magnesium</keyword>
<comment type="subunit">
    <text evidence="14 15">Homodimer.</text>
</comment>
<evidence type="ECO:0000256" key="1">
    <source>
        <dbReference type="ARBA" id="ARBA00000141"/>
    </source>
</evidence>
<feature type="binding site" evidence="14">
    <location>
        <position position="32"/>
    </location>
    <ligand>
        <name>D-ribulose 5-phosphate</name>
        <dbReference type="ChEBI" id="CHEBI:58121"/>
    </ligand>
</feature>
<keyword evidence="9 14" id="KW-0686">Riboflavin biosynthesis</keyword>
<dbReference type="RefSeq" id="WP_111287592.1">
    <property type="nucleotide sequence ID" value="NZ_QLIN01000014.1"/>
</dbReference>
<dbReference type="GO" id="GO:0000287">
    <property type="term" value="F:magnesium ion binding"/>
    <property type="evidence" value="ECO:0007669"/>
    <property type="project" value="UniProtKB-UniRule"/>
</dbReference>
<comment type="caution">
    <text evidence="16">The sequence shown here is derived from an EMBL/GenBank/DDBJ whole genome shotgun (WGS) entry which is preliminary data.</text>
</comment>
<dbReference type="UniPathway" id="UPA00275">
    <property type="reaction ID" value="UER00399"/>
</dbReference>
<evidence type="ECO:0000256" key="6">
    <source>
        <dbReference type="ARBA" id="ARBA00008976"/>
    </source>
</evidence>
<evidence type="ECO:0000256" key="2">
    <source>
        <dbReference type="ARBA" id="ARBA00001936"/>
    </source>
</evidence>
<evidence type="ECO:0000256" key="14">
    <source>
        <dbReference type="HAMAP-Rule" id="MF_00180"/>
    </source>
</evidence>
<dbReference type="Gene3D" id="3.90.870.10">
    <property type="entry name" value="DHBP synthase"/>
    <property type="match status" value="1"/>
</dbReference>
<dbReference type="HAMAP" id="MF_00180">
    <property type="entry name" value="RibB"/>
    <property type="match status" value="1"/>
</dbReference>